<name>A0ABD2MX28_9CUCU</name>
<keyword evidence="5 13" id="KW-0805">Transcription regulation</keyword>
<keyword evidence="10 11" id="KW-0539">Nucleus</keyword>
<dbReference type="FunFam" id="1.10.260.40:FF:000004">
    <property type="entry name" value="Cut-like homeobox 1a"/>
    <property type="match status" value="1"/>
</dbReference>
<feature type="DNA-binding region" description="Homeobox" evidence="11">
    <location>
        <begin position="954"/>
        <end position="1013"/>
    </location>
</feature>
<feature type="region of interest" description="Disordered" evidence="15">
    <location>
        <begin position="748"/>
        <end position="784"/>
    </location>
</feature>
<feature type="compositionally biased region" description="Polar residues" evidence="15">
    <location>
        <begin position="538"/>
        <end position="551"/>
    </location>
</feature>
<dbReference type="PANTHER" id="PTHR14043">
    <property type="entry name" value="CCAAT DISPLACEMENT PROTEIN-RELATED"/>
    <property type="match status" value="1"/>
</dbReference>
<feature type="compositionally biased region" description="Basic and acidic residues" evidence="15">
    <location>
        <begin position="358"/>
        <end position="371"/>
    </location>
</feature>
<dbReference type="GO" id="GO:0003677">
    <property type="term" value="F:DNA binding"/>
    <property type="evidence" value="ECO:0007669"/>
    <property type="project" value="UniProtKB-UniRule"/>
</dbReference>
<feature type="region of interest" description="Disordered" evidence="15">
    <location>
        <begin position="791"/>
        <end position="810"/>
    </location>
</feature>
<organism evidence="18 19">
    <name type="scientific">Cryptolaemus montrouzieri</name>
    <dbReference type="NCBI Taxonomy" id="559131"/>
    <lineage>
        <taxon>Eukaryota</taxon>
        <taxon>Metazoa</taxon>
        <taxon>Ecdysozoa</taxon>
        <taxon>Arthropoda</taxon>
        <taxon>Hexapoda</taxon>
        <taxon>Insecta</taxon>
        <taxon>Pterygota</taxon>
        <taxon>Neoptera</taxon>
        <taxon>Endopterygota</taxon>
        <taxon>Coleoptera</taxon>
        <taxon>Polyphaga</taxon>
        <taxon>Cucujiformia</taxon>
        <taxon>Coccinelloidea</taxon>
        <taxon>Coccinellidae</taxon>
        <taxon>Scymninae</taxon>
        <taxon>Scymnini</taxon>
        <taxon>Cryptolaemus</taxon>
    </lineage>
</organism>
<evidence type="ECO:0000259" key="16">
    <source>
        <dbReference type="PROSITE" id="PS50071"/>
    </source>
</evidence>
<evidence type="ECO:0000256" key="4">
    <source>
        <dbReference type="ARBA" id="ARBA00022737"/>
    </source>
</evidence>
<dbReference type="GO" id="GO:0048468">
    <property type="term" value="P:cell development"/>
    <property type="evidence" value="ECO:0007669"/>
    <property type="project" value="UniProtKB-ARBA"/>
</dbReference>
<keyword evidence="8 11" id="KW-0371">Homeobox</keyword>
<evidence type="ECO:0000256" key="9">
    <source>
        <dbReference type="ARBA" id="ARBA00023163"/>
    </source>
</evidence>
<feature type="domain" description="CUT" evidence="17">
    <location>
        <begin position="610"/>
        <end position="697"/>
    </location>
</feature>
<reference evidence="18 19" key="1">
    <citation type="journal article" date="2021" name="BMC Biol.">
        <title>Horizontally acquired antibacterial genes associated with adaptive radiation of ladybird beetles.</title>
        <authorList>
            <person name="Li H.S."/>
            <person name="Tang X.F."/>
            <person name="Huang Y.H."/>
            <person name="Xu Z.Y."/>
            <person name="Chen M.L."/>
            <person name="Du X.Y."/>
            <person name="Qiu B.Y."/>
            <person name="Chen P.T."/>
            <person name="Zhang W."/>
            <person name="Slipinski A."/>
            <person name="Escalona H.E."/>
            <person name="Waterhouse R.M."/>
            <person name="Zwick A."/>
            <person name="Pang H."/>
        </authorList>
    </citation>
    <scope>NUCLEOTIDE SEQUENCE [LARGE SCALE GENOMIC DNA]</scope>
    <source>
        <strain evidence="18">SYSU2018</strain>
    </source>
</reference>
<keyword evidence="3" id="KW-0597">Phosphoprotein</keyword>
<comment type="caution">
    <text evidence="18">The sequence shown here is derived from an EMBL/GenBank/DDBJ whole genome shotgun (WGS) entry which is preliminary data.</text>
</comment>
<dbReference type="SUPFAM" id="SSF46689">
    <property type="entry name" value="Homeodomain-like"/>
    <property type="match status" value="1"/>
</dbReference>
<feature type="compositionally biased region" description="Pro residues" evidence="15">
    <location>
        <begin position="762"/>
        <end position="771"/>
    </location>
</feature>
<dbReference type="PROSITE" id="PS50071">
    <property type="entry name" value="HOMEOBOX_2"/>
    <property type="match status" value="1"/>
</dbReference>
<feature type="region of interest" description="Disordered" evidence="15">
    <location>
        <begin position="1105"/>
        <end position="1270"/>
    </location>
</feature>
<dbReference type="GO" id="GO:0005634">
    <property type="term" value="C:nucleus"/>
    <property type="evidence" value="ECO:0007669"/>
    <property type="project" value="UniProtKB-SubCell"/>
</dbReference>
<keyword evidence="7 11" id="KW-0238">DNA-binding</keyword>
<feature type="compositionally biased region" description="Basic and acidic residues" evidence="15">
    <location>
        <begin position="1257"/>
        <end position="1270"/>
    </location>
</feature>
<evidence type="ECO:0000259" key="17">
    <source>
        <dbReference type="PROSITE" id="PS51042"/>
    </source>
</evidence>
<dbReference type="PANTHER" id="PTHR14043:SF2">
    <property type="entry name" value="HOMEOBOX PROTEIN CUT"/>
    <property type="match status" value="1"/>
</dbReference>
<dbReference type="InterPro" id="IPR017970">
    <property type="entry name" value="Homeobox_CS"/>
</dbReference>
<keyword evidence="19" id="KW-1185">Reference proteome</keyword>
<evidence type="ECO:0000256" key="5">
    <source>
        <dbReference type="ARBA" id="ARBA00023015"/>
    </source>
</evidence>
<evidence type="ECO:0000256" key="15">
    <source>
        <dbReference type="SAM" id="MobiDB-lite"/>
    </source>
</evidence>
<evidence type="ECO:0000256" key="8">
    <source>
        <dbReference type="ARBA" id="ARBA00023155"/>
    </source>
</evidence>
<dbReference type="EMBL" id="JABFTP020000042">
    <property type="protein sequence ID" value="KAL3270657.1"/>
    <property type="molecule type" value="Genomic_DNA"/>
</dbReference>
<comment type="similarity">
    <text evidence="2 13">Belongs to the CUT homeobox family.</text>
</comment>
<feature type="compositionally biased region" description="Basic and acidic residues" evidence="15">
    <location>
        <begin position="1198"/>
        <end position="1209"/>
    </location>
</feature>
<keyword evidence="9 13" id="KW-0804">Transcription</keyword>
<gene>
    <name evidence="18" type="ORF">HHI36_021186</name>
</gene>
<dbReference type="InterPro" id="IPR001356">
    <property type="entry name" value="HD"/>
</dbReference>
<evidence type="ECO:0000256" key="14">
    <source>
        <dbReference type="SAM" id="Coils"/>
    </source>
</evidence>
<dbReference type="PROSITE" id="PS00027">
    <property type="entry name" value="HOMEOBOX_1"/>
    <property type="match status" value="1"/>
</dbReference>
<feature type="region of interest" description="Disordered" evidence="15">
    <location>
        <begin position="910"/>
        <end position="959"/>
    </location>
</feature>
<dbReference type="Gene3D" id="1.10.10.60">
    <property type="entry name" value="Homeodomain-like"/>
    <property type="match status" value="1"/>
</dbReference>
<evidence type="ECO:0000256" key="10">
    <source>
        <dbReference type="ARBA" id="ARBA00023242"/>
    </source>
</evidence>
<dbReference type="FunFam" id="1.10.260.40:FF:000027">
    <property type="entry name" value="Homeobox protein cut-like"/>
    <property type="match status" value="1"/>
</dbReference>
<evidence type="ECO:0000256" key="13">
    <source>
        <dbReference type="RuleBase" id="RU361129"/>
    </source>
</evidence>
<keyword evidence="6 14" id="KW-0175">Coiled coil</keyword>
<evidence type="ECO:0000256" key="11">
    <source>
        <dbReference type="PROSITE-ProRule" id="PRU00108"/>
    </source>
</evidence>
<feature type="region of interest" description="Disordered" evidence="15">
    <location>
        <begin position="356"/>
        <end position="394"/>
    </location>
</feature>
<feature type="domain" description="Homeobox" evidence="16">
    <location>
        <begin position="952"/>
        <end position="1012"/>
    </location>
</feature>
<evidence type="ECO:0000256" key="1">
    <source>
        <dbReference type="ARBA" id="ARBA00004123"/>
    </source>
</evidence>
<protein>
    <recommendedName>
        <fullName evidence="13">Homeobox protein cut-like</fullName>
    </recommendedName>
</protein>
<feature type="compositionally biased region" description="Polar residues" evidence="15">
    <location>
        <begin position="1121"/>
        <end position="1133"/>
    </location>
</feature>
<dbReference type="Gene3D" id="1.10.260.40">
    <property type="entry name" value="lambda repressor-like DNA-binding domains"/>
    <property type="match status" value="3"/>
</dbReference>
<evidence type="ECO:0000256" key="3">
    <source>
        <dbReference type="ARBA" id="ARBA00022553"/>
    </source>
</evidence>
<dbReference type="GO" id="GO:0048699">
    <property type="term" value="P:generation of neurons"/>
    <property type="evidence" value="ECO:0007669"/>
    <property type="project" value="UniProtKB-ARBA"/>
</dbReference>
<dbReference type="PROSITE" id="PS51042">
    <property type="entry name" value="CUT"/>
    <property type="match status" value="3"/>
</dbReference>
<dbReference type="AlphaFoldDB" id="A0ABD2MX28"/>
<feature type="region of interest" description="Disordered" evidence="15">
    <location>
        <begin position="512"/>
        <end position="572"/>
    </location>
</feature>
<feature type="compositionally biased region" description="Low complexity" evidence="15">
    <location>
        <begin position="931"/>
        <end position="947"/>
    </location>
</feature>
<dbReference type="SMART" id="SM01109">
    <property type="entry name" value="CUT"/>
    <property type="match status" value="3"/>
</dbReference>
<evidence type="ECO:0000256" key="6">
    <source>
        <dbReference type="ARBA" id="ARBA00023054"/>
    </source>
</evidence>
<dbReference type="GO" id="GO:0006357">
    <property type="term" value="P:regulation of transcription by RNA polymerase II"/>
    <property type="evidence" value="ECO:0007669"/>
    <property type="project" value="UniProtKB-ARBA"/>
</dbReference>
<feature type="region of interest" description="Disordered" evidence="15">
    <location>
        <begin position="91"/>
        <end position="161"/>
    </location>
</feature>
<dbReference type="InterPro" id="IPR003350">
    <property type="entry name" value="CUT_dom"/>
</dbReference>
<dbReference type="Pfam" id="PF00046">
    <property type="entry name" value="Homeodomain"/>
    <property type="match status" value="1"/>
</dbReference>
<sequence>MNETDERISQLLEEVQRHQLTISKLQESSIGQITRLEEQLEQKRQHIVRLENKLESQKDYDDLKRELSLVRPELVNSIENKLNVDHLDKSKCESLPKTPSTENEDCPEKAPTPIAADSTEKSTASTPQPLEHSTGPHPSPSPILNGNPKSPEDNNNHHVSNNNIPLATMCAVNNFLRGDDSLKRNPYGFDDHRPAFRFAEDLGMAPGSMVGRLGESLIPKGDPMEAKLQEMLRYNMDKYASHNLDTLHISKRVRELLSIHNIGQRLFAKYILGLSQGTVSELLSKPKPWDKLTEKGRDSYRKMHAWACDENAVMLLKSLIPKKGKEAGIPNFGRSEGDLTDERLAHILNEASQYNQHIKHEDSRSNDDSKSPHGCSSPFSRDQSQNRRLKKYENDDIPQEKVVRIYQEELVKLMGRRIEDLRNPAGNFPGMFFPQFLSGNPMERTQEEIRLALDAYHREIAKLNQGQPPQMPLGLLALQQQALAQHQQVQSNGGVQDLSIPKDKMKLVNGMEEKDCKEDDRHSGSAFSLVRPKIEPGTQANSNSTASSPLGNSILPPAMTPNDDFSTSAAASPLQRMASITNSLISQPPQQPHHASNQRPLKAVLPPITQQQFDLYNNLNTEDIVKKVKEQLSQYSISQRLFGESVLGLSQGSVSDLLARPKPWHMLTQKGREPFIRMKMFLEDENAVHKLVASQYKIAPEKLMRTGGYGGASFPACTSISKPMPPTSKMLSEAAGLLNKMQETQNLLPPSLQLGPPQVHTPQPPPPPMLLTPPGLAPHHPMNLPTPDHLKKSTPSPHGIPHSPMGQHQASLRNMHQHMSPSVYEMAALTQDLDTQTITTKIKEALLANNIGQKIFGEAVLGLSQGSVSELLSKPKPWHMLSIKGREPFIRMQLWLNDAHNVDRLQALKNERREANKRRRSSGAGAHDNSSDTSSNDTSEFYHSNSPGPGPPSSKKQRVLFSEEQKEALKIAFTLDPYPNLQTIEFLASELGLSSRTITNWFHNHRMRLKQQVPHGIASDIPPRDQSGSQVPFDPIQFRLLLNQRLLQISKERMGLSGVPLPYPPYLAANTNLAALISRGLDLSALNHAIKQEQMSGLDLSMTSLKREPNDFDDDDDVESNVGSEDSNMSGSMQDERVKIEHQKEEHETPISSRGGGSSRRKPAAPQWVNPDWQDEKDKTPQGDEVIINGVCVMQTEDYGRRSSEETVHVEPTPVLDRFDDDRSDASSENNEDDDKQQSSQDKEEEECEGDPQNLEKSTKKENEEERWDY</sequence>
<feature type="coiled-coil region" evidence="14">
    <location>
        <begin position="1"/>
        <end position="60"/>
    </location>
</feature>
<comment type="subcellular location">
    <subcellularLocation>
        <location evidence="1 11 12">Nucleus</location>
    </subcellularLocation>
</comment>
<dbReference type="FunFam" id="1.10.260.40:FF:000010">
    <property type="entry name" value="Cut-like homeobox 1a"/>
    <property type="match status" value="1"/>
</dbReference>
<evidence type="ECO:0000313" key="18">
    <source>
        <dbReference type="EMBL" id="KAL3270657.1"/>
    </source>
</evidence>
<dbReference type="Pfam" id="PF02376">
    <property type="entry name" value="CUT"/>
    <property type="match status" value="3"/>
</dbReference>
<dbReference type="Proteomes" id="UP001516400">
    <property type="component" value="Unassembled WGS sequence"/>
</dbReference>
<dbReference type="FunFam" id="1.10.10.60:FF:000298">
    <property type="entry name" value="Homeobox protein cut-like"/>
    <property type="match status" value="1"/>
</dbReference>
<feature type="compositionally biased region" description="Basic and acidic residues" evidence="15">
    <location>
        <begin position="1217"/>
        <end position="1226"/>
    </location>
</feature>
<evidence type="ECO:0000256" key="12">
    <source>
        <dbReference type="RuleBase" id="RU000682"/>
    </source>
</evidence>
<dbReference type="SMART" id="SM00389">
    <property type="entry name" value="HOX"/>
    <property type="match status" value="1"/>
</dbReference>
<feature type="compositionally biased region" description="Low complexity" evidence="15">
    <location>
        <begin position="748"/>
        <end position="761"/>
    </location>
</feature>
<dbReference type="SUPFAM" id="SSF47413">
    <property type="entry name" value="lambda repressor-like DNA-binding domains"/>
    <property type="match status" value="3"/>
</dbReference>
<dbReference type="InterPro" id="IPR010982">
    <property type="entry name" value="Lambda_DNA-bd_dom_sf"/>
</dbReference>
<feature type="domain" description="CUT" evidence="17">
    <location>
        <begin position="235"/>
        <end position="322"/>
    </location>
</feature>
<accession>A0ABD2MX28</accession>
<dbReference type="InterPro" id="IPR009057">
    <property type="entry name" value="Homeodomain-like_sf"/>
</dbReference>
<evidence type="ECO:0000313" key="19">
    <source>
        <dbReference type="Proteomes" id="UP001516400"/>
    </source>
</evidence>
<feature type="compositionally biased region" description="Basic and acidic residues" evidence="15">
    <location>
        <begin position="512"/>
        <end position="523"/>
    </location>
</feature>
<feature type="compositionally biased region" description="Basic and acidic residues" evidence="15">
    <location>
        <begin position="1134"/>
        <end position="1149"/>
    </location>
</feature>
<evidence type="ECO:0000256" key="2">
    <source>
        <dbReference type="ARBA" id="ARBA00008190"/>
    </source>
</evidence>
<dbReference type="CDD" id="cd00086">
    <property type="entry name" value="homeodomain"/>
    <property type="match status" value="1"/>
</dbReference>
<proteinExistence type="inferred from homology"/>
<keyword evidence="4" id="KW-0677">Repeat</keyword>
<evidence type="ECO:0000256" key="7">
    <source>
        <dbReference type="ARBA" id="ARBA00023125"/>
    </source>
</evidence>
<feature type="domain" description="CUT" evidence="17">
    <location>
        <begin position="824"/>
        <end position="911"/>
    </location>
</feature>